<gene>
    <name evidence="3" type="ORF">E2C01_051754</name>
</gene>
<dbReference type="Proteomes" id="UP000324222">
    <property type="component" value="Unassembled WGS sequence"/>
</dbReference>
<dbReference type="AlphaFoldDB" id="A0A5B7GJP7"/>
<organism evidence="3 4">
    <name type="scientific">Portunus trituberculatus</name>
    <name type="common">Swimming crab</name>
    <name type="synonym">Neptunus trituberculatus</name>
    <dbReference type="NCBI Taxonomy" id="210409"/>
    <lineage>
        <taxon>Eukaryota</taxon>
        <taxon>Metazoa</taxon>
        <taxon>Ecdysozoa</taxon>
        <taxon>Arthropoda</taxon>
        <taxon>Crustacea</taxon>
        <taxon>Multicrustacea</taxon>
        <taxon>Malacostraca</taxon>
        <taxon>Eumalacostraca</taxon>
        <taxon>Eucarida</taxon>
        <taxon>Decapoda</taxon>
        <taxon>Pleocyemata</taxon>
        <taxon>Brachyura</taxon>
        <taxon>Eubrachyura</taxon>
        <taxon>Portunoidea</taxon>
        <taxon>Portunidae</taxon>
        <taxon>Portuninae</taxon>
        <taxon>Portunus</taxon>
    </lineage>
</organism>
<keyword evidence="4" id="KW-1185">Reference proteome</keyword>
<protein>
    <recommendedName>
        <fullName evidence="5">Secreted protein</fullName>
    </recommendedName>
</protein>
<comment type="caution">
    <text evidence="3">The sequence shown here is derived from an EMBL/GenBank/DDBJ whole genome shotgun (WGS) entry which is preliminary data.</text>
</comment>
<reference evidence="3 4" key="1">
    <citation type="submission" date="2019-05" db="EMBL/GenBank/DDBJ databases">
        <title>Another draft genome of Portunus trituberculatus and its Hox gene families provides insights of decapod evolution.</title>
        <authorList>
            <person name="Jeong J.-H."/>
            <person name="Song I."/>
            <person name="Kim S."/>
            <person name="Choi T."/>
            <person name="Kim D."/>
            <person name="Ryu S."/>
            <person name="Kim W."/>
        </authorList>
    </citation>
    <scope>NUCLEOTIDE SEQUENCE [LARGE SCALE GENOMIC DNA]</scope>
    <source>
        <tissue evidence="3">Muscle</tissue>
    </source>
</reference>
<evidence type="ECO:0008006" key="5">
    <source>
        <dbReference type="Google" id="ProtNLM"/>
    </source>
</evidence>
<name>A0A5B7GJP7_PORTR</name>
<evidence type="ECO:0000313" key="4">
    <source>
        <dbReference type="Proteomes" id="UP000324222"/>
    </source>
</evidence>
<feature type="chain" id="PRO_5022759735" description="Secreted protein" evidence="2">
    <location>
        <begin position="16"/>
        <end position="172"/>
    </location>
</feature>
<sequence length="172" mass="18579">MVYSVGIVVVVVVVAVTEWGSPAMVGERRHPLLAQTPTAPAAHAPSSAHRQHVVAVPSAGVPGVGVRLMQEPGFAAHDSHLYARGRDQPGRPQDIQLAGRRQDEARRQRALSPGSQHSAAATFFASKHLDWKLHSLAKAASMRCHDIEPGKSEAGKEQREGNDCEGREQHNR</sequence>
<proteinExistence type="predicted"/>
<evidence type="ECO:0000256" key="2">
    <source>
        <dbReference type="SAM" id="SignalP"/>
    </source>
</evidence>
<evidence type="ECO:0000256" key="1">
    <source>
        <dbReference type="SAM" id="MobiDB-lite"/>
    </source>
</evidence>
<feature type="signal peptide" evidence="2">
    <location>
        <begin position="1"/>
        <end position="15"/>
    </location>
</feature>
<evidence type="ECO:0000313" key="3">
    <source>
        <dbReference type="EMBL" id="MPC57766.1"/>
    </source>
</evidence>
<keyword evidence="2" id="KW-0732">Signal</keyword>
<dbReference type="OrthoDB" id="8862460at2759"/>
<dbReference type="EMBL" id="VSRR010015064">
    <property type="protein sequence ID" value="MPC57766.1"/>
    <property type="molecule type" value="Genomic_DNA"/>
</dbReference>
<feature type="region of interest" description="Disordered" evidence="1">
    <location>
        <begin position="147"/>
        <end position="172"/>
    </location>
</feature>
<accession>A0A5B7GJP7</accession>